<dbReference type="PANTHER" id="PTHR28360">
    <property type="entry name" value="DYNACTIN SUBUNIT 3"/>
    <property type="match status" value="1"/>
</dbReference>
<dbReference type="PANTHER" id="PTHR28360:SF1">
    <property type="entry name" value="DYNACTIN SUBUNIT 3"/>
    <property type="match status" value="1"/>
</dbReference>
<dbReference type="AlphaFoldDB" id="A0AAD5SAY6"/>
<reference evidence="1" key="1">
    <citation type="submission" date="2020-05" db="EMBL/GenBank/DDBJ databases">
        <title>Phylogenomic resolution of chytrid fungi.</title>
        <authorList>
            <person name="Stajich J.E."/>
            <person name="Amses K."/>
            <person name="Simmons R."/>
            <person name="Seto K."/>
            <person name="Myers J."/>
            <person name="Bonds A."/>
            <person name="Quandt C.A."/>
            <person name="Barry K."/>
            <person name="Liu P."/>
            <person name="Grigoriev I."/>
            <person name="Longcore J.E."/>
            <person name="James T.Y."/>
        </authorList>
    </citation>
    <scope>NUCLEOTIDE SEQUENCE</scope>
    <source>
        <strain evidence="1">JEL0318</strain>
    </source>
</reference>
<dbReference type="Pfam" id="PF07426">
    <property type="entry name" value="Dynactin_p22"/>
    <property type="match status" value="1"/>
</dbReference>
<dbReference type="EMBL" id="JADGJD010000645">
    <property type="protein sequence ID" value="KAJ3049429.1"/>
    <property type="molecule type" value="Genomic_DNA"/>
</dbReference>
<keyword evidence="2" id="KW-1185">Reference proteome</keyword>
<protein>
    <recommendedName>
        <fullName evidence="3">Dynactin subunit 3</fullName>
    </recommendedName>
</protein>
<accession>A0AAD5SAY6</accession>
<dbReference type="GO" id="GO:0005869">
    <property type="term" value="C:dynactin complex"/>
    <property type="evidence" value="ECO:0007669"/>
    <property type="project" value="InterPro"/>
</dbReference>
<comment type="caution">
    <text evidence="1">The sequence shown here is derived from an EMBL/GenBank/DDBJ whole genome shotgun (WGS) entry which is preliminary data.</text>
</comment>
<dbReference type="GO" id="GO:0061640">
    <property type="term" value="P:cytoskeleton-dependent cytokinesis"/>
    <property type="evidence" value="ECO:0007669"/>
    <property type="project" value="InterPro"/>
</dbReference>
<evidence type="ECO:0000313" key="2">
    <source>
        <dbReference type="Proteomes" id="UP001212841"/>
    </source>
</evidence>
<organism evidence="1 2">
    <name type="scientific">Rhizophlyctis rosea</name>
    <dbReference type="NCBI Taxonomy" id="64517"/>
    <lineage>
        <taxon>Eukaryota</taxon>
        <taxon>Fungi</taxon>
        <taxon>Fungi incertae sedis</taxon>
        <taxon>Chytridiomycota</taxon>
        <taxon>Chytridiomycota incertae sedis</taxon>
        <taxon>Chytridiomycetes</taxon>
        <taxon>Rhizophlyctidales</taxon>
        <taxon>Rhizophlyctidaceae</taxon>
        <taxon>Rhizophlyctis</taxon>
    </lineage>
</organism>
<evidence type="ECO:0000313" key="1">
    <source>
        <dbReference type="EMBL" id="KAJ3049429.1"/>
    </source>
</evidence>
<sequence>MTIGTTDYTQQISQLDERLRHLEALTAPKLLSSGNREVFEESILSSVQNMQAQLMQITEDRPVIGDFLMRYEQLRDLLQNQTDEVERSALDIHAKKAVVLASEEDLLQIAEQLRDIDSLKDELDAPVLQELELLVPQLAPIEARSIEQNESVAQLRERFLEALDSYNQFVTLISEVFIWYQDVVSSLERTVSILENQQRAVEEE</sequence>
<proteinExistence type="predicted"/>
<dbReference type="Proteomes" id="UP001212841">
    <property type="component" value="Unassembled WGS sequence"/>
</dbReference>
<evidence type="ECO:0008006" key="3">
    <source>
        <dbReference type="Google" id="ProtNLM"/>
    </source>
</evidence>
<name>A0AAD5SAY6_9FUNG</name>
<gene>
    <name evidence="1" type="ORF">HK097_009570</name>
</gene>
<dbReference type="InterPro" id="IPR009991">
    <property type="entry name" value="DCTN3"/>
</dbReference>